<dbReference type="AlphaFoldDB" id="A0A9W7L071"/>
<dbReference type="InterPro" id="IPR018247">
    <property type="entry name" value="EF_Hand_1_Ca_BS"/>
</dbReference>
<dbReference type="Proteomes" id="UP001165122">
    <property type="component" value="Unassembled WGS sequence"/>
</dbReference>
<sequence length="414" mass="47038">MGAGCRKSAAIASEKYHNAVDKPFYTSHQEHLKNKPDFDRLLLSNNDLNRLFDVYCKIDQDFSGEISTWELLEYLHLERTKFTKRIFRIFDEDGSGQIDFREFVIALWNYCTLGKPALIMFAFDLYDQDGSGRIDFAEVELMLKEVYGRKYDNNIQAQTIRKQIHSKYDSESISVDSFTQFVRTHPAILFPAFELQTSIQKLILGNDFWEEKANIRLKLSNGNYVSINLILKAHINNATFDELVLSNKVVNGNANRQDSLAKETIKGVLKTSGVHGERRFKNAVNNSARAISERSRGEQNRPKLDSMEMGDYDVQLTDVGAKKPMNIGSVPVGVDMKTTPTSSREKSNRRSFKSVSSGVMAANRLSKTVKTRKEGGGERKERKSADNHSGNSPKRAAPKRKSHEFKVKKRPPPK</sequence>
<dbReference type="SMART" id="SM00054">
    <property type="entry name" value="EFh"/>
    <property type="match status" value="2"/>
</dbReference>
<dbReference type="InterPro" id="IPR011992">
    <property type="entry name" value="EF-hand-dom_pair"/>
</dbReference>
<accession>A0A9W7L071</accession>
<keyword evidence="7" id="KW-1185">Reference proteome</keyword>
<organism evidence="6 7">
    <name type="scientific">Triparma laevis f. longispina</name>
    <dbReference type="NCBI Taxonomy" id="1714387"/>
    <lineage>
        <taxon>Eukaryota</taxon>
        <taxon>Sar</taxon>
        <taxon>Stramenopiles</taxon>
        <taxon>Ochrophyta</taxon>
        <taxon>Bolidophyceae</taxon>
        <taxon>Parmales</taxon>
        <taxon>Triparmaceae</taxon>
        <taxon>Triparma</taxon>
    </lineage>
</organism>
<feature type="compositionally biased region" description="Basic residues" evidence="4">
    <location>
        <begin position="396"/>
        <end position="414"/>
    </location>
</feature>
<keyword evidence="1" id="KW-0479">Metal-binding</keyword>
<keyword evidence="2" id="KW-0677">Repeat</keyword>
<dbReference type="Pfam" id="PF13405">
    <property type="entry name" value="EF-hand_6"/>
    <property type="match status" value="1"/>
</dbReference>
<dbReference type="EMBL" id="BRXW01000333">
    <property type="protein sequence ID" value="GMI18422.1"/>
    <property type="molecule type" value="Genomic_DNA"/>
</dbReference>
<feature type="region of interest" description="Disordered" evidence="4">
    <location>
        <begin position="323"/>
        <end position="414"/>
    </location>
</feature>
<reference evidence="7" key="1">
    <citation type="journal article" date="2023" name="Commun. Biol.">
        <title>Genome analysis of Parmales, the sister group of diatoms, reveals the evolutionary specialization of diatoms from phago-mixotrophs to photoautotrophs.</title>
        <authorList>
            <person name="Ban H."/>
            <person name="Sato S."/>
            <person name="Yoshikawa S."/>
            <person name="Yamada K."/>
            <person name="Nakamura Y."/>
            <person name="Ichinomiya M."/>
            <person name="Sato N."/>
            <person name="Blanc-Mathieu R."/>
            <person name="Endo H."/>
            <person name="Kuwata A."/>
            <person name="Ogata H."/>
        </authorList>
    </citation>
    <scope>NUCLEOTIDE SEQUENCE [LARGE SCALE GENOMIC DNA]</scope>
    <source>
        <strain evidence="7">NIES 3700</strain>
    </source>
</reference>
<evidence type="ECO:0000313" key="7">
    <source>
        <dbReference type="Proteomes" id="UP001165122"/>
    </source>
</evidence>
<dbReference type="PROSITE" id="PS50222">
    <property type="entry name" value="EF_HAND_2"/>
    <property type="match status" value="2"/>
</dbReference>
<dbReference type="OrthoDB" id="191686at2759"/>
<proteinExistence type="predicted"/>
<keyword evidence="3" id="KW-0106">Calcium</keyword>
<dbReference type="PROSITE" id="PS00018">
    <property type="entry name" value="EF_HAND_1"/>
    <property type="match status" value="2"/>
</dbReference>
<comment type="caution">
    <text evidence="6">The sequence shown here is derived from an EMBL/GenBank/DDBJ whole genome shotgun (WGS) entry which is preliminary data.</text>
</comment>
<evidence type="ECO:0000256" key="3">
    <source>
        <dbReference type="ARBA" id="ARBA00022837"/>
    </source>
</evidence>
<dbReference type="Gene3D" id="1.10.238.10">
    <property type="entry name" value="EF-hand"/>
    <property type="match status" value="1"/>
</dbReference>
<dbReference type="SUPFAM" id="SSF47473">
    <property type="entry name" value="EF-hand"/>
    <property type="match status" value="1"/>
</dbReference>
<feature type="compositionally biased region" description="Basic and acidic residues" evidence="4">
    <location>
        <begin position="291"/>
        <end position="306"/>
    </location>
</feature>
<name>A0A9W7L071_9STRA</name>
<evidence type="ECO:0000256" key="2">
    <source>
        <dbReference type="ARBA" id="ARBA00022737"/>
    </source>
</evidence>
<dbReference type="Pfam" id="PF00036">
    <property type="entry name" value="EF-hand_1"/>
    <property type="match status" value="1"/>
</dbReference>
<dbReference type="InterPro" id="IPR002048">
    <property type="entry name" value="EF_hand_dom"/>
</dbReference>
<dbReference type="GO" id="GO:0005509">
    <property type="term" value="F:calcium ion binding"/>
    <property type="evidence" value="ECO:0007669"/>
    <property type="project" value="InterPro"/>
</dbReference>
<feature type="region of interest" description="Disordered" evidence="4">
    <location>
        <begin position="288"/>
        <end position="309"/>
    </location>
</feature>
<feature type="domain" description="EF-hand" evidence="5">
    <location>
        <begin position="114"/>
        <end position="149"/>
    </location>
</feature>
<feature type="compositionally biased region" description="Basic and acidic residues" evidence="4">
    <location>
        <begin position="371"/>
        <end position="386"/>
    </location>
</feature>
<evidence type="ECO:0000313" key="6">
    <source>
        <dbReference type="EMBL" id="GMI18422.1"/>
    </source>
</evidence>
<feature type="domain" description="EF-hand" evidence="5">
    <location>
        <begin position="78"/>
        <end position="113"/>
    </location>
</feature>
<evidence type="ECO:0000259" key="5">
    <source>
        <dbReference type="PROSITE" id="PS50222"/>
    </source>
</evidence>
<dbReference type="PANTHER" id="PTHR45942">
    <property type="entry name" value="PROTEIN PHOSPATASE 3 REGULATORY SUBUNIT B ALPHA ISOFORM TYPE 1"/>
    <property type="match status" value="1"/>
</dbReference>
<protein>
    <recommendedName>
        <fullName evidence="5">EF-hand domain-containing protein</fullName>
    </recommendedName>
</protein>
<gene>
    <name evidence="6" type="ORF">TrLO_g5264</name>
</gene>
<evidence type="ECO:0000256" key="4">
    <source>
        <dbReference type="SAM" id="MobiDB-lite"/>
    </source>
</evidence>
<evidence type="ECO:0000256" key="1">
    <source>
        <dbReference type="ARBA" id="ARBA00022723"/>
    </source>
</evidence>